<dbReference type="Pfam" id="PF07947">
    <property type="entry name" value="YhhN"/>
    <property type="match status" value="1"/>
</dbReference>
<evidence type="ECO:0000256" key="4">
    <source>
        <dbReference type="ARBA" id="ARBA00022989"/>
    </source>
</evidence>
<name>A0A6L5YQF1_9FIRM</name>
<feature type="transmembrane region" description="Helical" evidence="6">
    <location>
        <begin position="84"/>
        <end position="104"/>
    </location>
</feature>
<dbReference type="InterPro" id="IPR012506">
    <property type="entry name" value="TMEM86B-like"/>
</dbReference>
<feature type="transmembrane region" description="Helical" evidence="6">
    <location>
        <begin position="111"/>
        <end position="128"/>
    </location>
</feature>
<evidence type="ECO:0000256" key="2">
    <source>
        <dbReference type="ARBA" id="ARBA00007375"/>
    </source>
</evidence>
<reference evidence="7 8" key="1">
    <citation type="submission" date="2019-08" db="EMBL/GenBank/DDBJ databases">
        <title>In-depth cultivation of the pig gut microbiome towards novel bacterial diversity and tailored functional studies.</title>
        <authorList>
            <person name="Wylensek D."/>
            <person name="Hitch T.C.A."/>
            <person name="Clavel T."/>
        </authorList>
    </citation>
    <scope>NUCLEOTIDE SEQUENCE [LARGE SCALE GENOMIC DNA]</scope>
    <source>
        <strain evidence="7 8">MUC/MUC-530-WT-4D</strain>
    </source>
</reference>
<accession>A0A6L5YQF1</accession>
<dbReference type="PANTHER" id="PTHR31885">
    <property type="entry name" value="GH04784P"/>
    <property type="match status" value="1"/>
</dbReference>
<dbReference type="PANTHER" id="PTHR31885:SF6">
    <property type="entry name" value="GH04784P"/>
    <property type="match status" value="1"/>
</dbReference>
<evidence type="ECO:0000256" key="6">
    <source>
        <dbReference type="SAM" id="Phobius"/>
    </source>
</evidence>
<keyword evidence="5 6" id="KW-0472">Membrane</keyword>
<evidence type="ECO:0000256" key="5">
    <source>
        <dbReference type="ARBA" id="ARBA00023136"/>
    </source>
</evidence>
<evidence type="ECO:0000256" key="3">
    <source>
        <dbReference type="ARBA" id="ARBA00022692"/>
    </source>
</evidence>
<dbReference type="AlphaFoldDB" id="A0A6L5YQF1"/>
<comment type="similarity">
    <text evidence="2">Belongs to the TMEM86 family.</text>
</comment>
<organism evidence="7 8">
    <name type="scientific">Roseburia porci</name>
    <dbReference type="NCBI Taxonomy" id="2605790"/>
    <lineage>
        <taxon>Bacteria</taxon>
        <taxon>Bacillati</taxon>
        <taxon>Bacillota</taxon>
        <taxon>Clostridia</taxon>
        <taxon>Lachnospirales</taxon>
        <taxon>Lachnospiraceae</taxon>
        <taxon>Roseburia</taxon>
    </lineage>
</organism>
<dbReference type="RefSeq" id="WP_154429610.1">
    <property type="nucleotide sequence ID" value="NZ_VUNI01000008.1"/>
</dbReference>
<keyword evidence="3 6" id="KW-0812">Transmembrane</keyword>
<feature type="transmembrane region" description="Helical" evidence="6">
    <location>
        <begin position="140"/>
        <end position="157"/>
    </location>
</feature>
<comment type="subcellular location">
    <subcellularLocation>
        <location evidence="1">Membrane</location>
        <topology evidence="1">Multi-pass membrane protein</topology>
    </subcellularLocation>
</comment>
<evidence type="ECO:0000256" key="1">
    <source>
        <dbReference type="ARBA" id="ARBA00004141"/>
    </source>
</evidence>
<keyword evidence="8" id="KW-1185">Reference proteome</keyword>
<comment type="caution">
    <text evidence="7">The sequence shown here is derived from an EMBL/GenBank/DDBJ whole genome shotgun (WGS) entry which is preliminary data.</text>
</comment>
<protein>
    <submittedName>
        <fullName evidence="7">Lysoplasmalogenase</fullName>
    </submittedName>
</protein>
<proteinExistence type="inferred from homology"/>
<dbReference type="GO" id="GO:0016787">
    <property type="term" value="F:hydrolase activity"/>
    <property type="evidence" value="ECO:0007669"/>
    <property type="project" value="TreeGrafter"/>
</dbReference>
<evidence type="ECO:0000313" key="8">
    <source>
        <dbReference type="Proteomes" id="UP000474024"/>
    </source>
</evidence>
<feature type="transmembrane region" description="Helical" evidence="6">
    <location>
        <begin position="203"/>
        <end position="218"/>
    </location>
</feature>
<dbReference type="GO" id="GO:0016020">
    <property type="term" value="C:membrane"/>
    <property type="evidence" value="ECO:0007669"/>
    <property type="project" value="UniProtKB-SubCell"/>
</dbReference>
<feature type="transmembrane region" description="Helical" evidence="6">
    <location>
        <begin position="60"/>
        <end position="78"/>
    </location>
</feature>
<feature type="transmembrane region" description="Helical" evidence="6">
    <location>
        <begin position="169"/>
        <end position="191"/>
    </location>
</feature>
<sequence length="219" mass="25293">MGILFLIYTIPVMMLLSVLIYQPWRKNYVSVKTVASIAFLLLALWCGMQGTNQTLMRLELPAFVLCLCGDVFLGFYNGSRKKKYFIGGVFAFLIGHVFFLISFCSIQSMSWVDFLFPFLGTAFTVFLTNLEKMCLGKLRPYVYLYSFFITMLFVKAVHIQMQMPDTGNLCRAIGTGLILISDFLILFLYFYKNRPWSTHGWNLVTYYYGMFFIAAGLLY</sequence>
<evidence type="ECO:0000313" key="7">
    <source>
        <dbReference type="EMBL" id="MST74640.1"/>
    </source>
</evidence>
<dbReference type="Proteomes" id="UP000474024">
    <property type="component" value="Unassembled WGS sequence"/>
</dbReference>
<dbReference type="EMBL" id="VUNI01000008">
    <property type="protein sequence ID" value="MST74640.1"/>
    <property type="molecule type" value="Genomic_DNA"/>
</dbReference>
<keyword evidence="4 6" id="KW-1133">Transmembrane helix</keyword>
<feature type="transmembrane region" description="Helical" evidence="6">
    <location>
        <begin position="30"/>
        <end position="48"/>
    </location>
</feature>
<gene>
    <name evidence="7" type="ORF">FYJ75_06240</name>
</gene>
<feature type="transmembrane region" description="Helical" evidence="6">
    <location>
        <begin position="5"/>
        <end position="24"/>
    </location>
</feature>